<dbReference type="PANTHER" id="PTHR36504:SF1">
    <property type="entry name" value="LIPOPOLYSACCHARIDE EXPORT SYSTEM PROTEIN LPTA"/>
    <property type="match status" value="1"/>
</dbReference>
<feature type="domain" description="Organic solvent tolerance-like N-terminal" evidence="2">
    <location>
        <begin position="67"/>
        <end position="190"/>
    </location>
</feature>
<comment type="caution">
    <text evidence="3">The sequence shown here is derived from an EMBL/GenBank/DDBJ whole genome shotgun (WGS) entry which is preliminary data.</text>
</comment>
<protein>
    <submittedName>
        <fullName evidence="3">LptA/OstA family protein</fullName>
    </submittedName>
</protein>
<dbReference type="RefSeq" id="WP_374830106.1">
    <property type="nucleotide sequence ID" value="NZ_JBHEEZ010000003.1"/>
</dbReference>
<dbReference type="Gene3D" id="2.60.450.10">
    <property type="entry name" value="Lipopolysaccharide (LPS) transport protein A like domain"/>
    <property type="match status" value="1"/>
</dbReference>
<keyword evidence="1" id="KW-0732">Signal</keyword>
<dbReference type="Proteomes" id="UP001596042">
    <property type="component" value="Unassembled WGS sequence"/>
</dbReference>
<keyword evidence="4" id="KW-1185">Reference proteome</keyword>
<gene>
    <name evidence="3" type="ORF">ACFO1V_05555</name>
</gene>
<dbReference type="InterPro" id="IPR052037">
    <property type="entry name" value="LPS_export_LptA"/>
</dbReference>
<proteinExistence type="predicted"/>
<evidence type="ECO:0000313" key="4">
    <source>
        <dbReference type="Proteomes" id="UP001596042"/>
    </source>
</evidence>
<evidence type="ECO:0000256" key="1">
    <source>
        <dbReference type="ARBA" id="ARBA00022729"/>
    </source>
</evidence>
<name>A0ABV9H5C3_9HYPH</name>
<dbReference type="PANTHER" id="PTHR36504">
    <property type="entry name" value="LIPOPOLYSACCHARIDE EXPORT SYSTEM PROTEIN LPTA"/>
    <property type="match status" value="1"/>
</dbReference>
<dbReference type="EMBL" id="JBHSEL010000044">
    <property type="protein sequence ID" value="MFC4624690.1"/>
    <property type="molecule type" value="Genomic_DNA"/>
</dbReference>
<reference evidence="4" key="1">
    <citation type="journal article" date="2019" name="Int. J. Syst. Evol. Microbiol.">
        <title>The Global Catalogue of Microorganisms (GCM) 10K type strain sequencing project: providing services to taxonomists for standard genome sequencing and annotation.</title>
        <authorList>
            <consortium name="The Broad Institute Genomics Platform"/>
            <consortium name="The Broad Institute Genome Sequencing Center for Infectious Disease"/>
            <person name="Wu L."/>
            <person name="Ma J."/>
        </authorList>
    </citation>
    <scope>NUCLEOTIDE SEQUENCE [LARGE SCALE GENOMIC DNA]</scope>
    <source>
        <strain evidence="4">CGMCC 1.15731</strain>
    </source>
</reference>
<evidence type="ECO:0000259" key="2">
    <source>
        <dbReference type="Pfam" id="PF03968"/>
    </source>
</evidence>
<organism evidence="3 4">
    <name type="scientific">Daeguia caeni</name>
    <dbReference type="NCBI Taxonomy" id="439612"/>
    <lineage>
        <taxon>Bacteria</taxon>
        <taxon>Pseudomonadati</taxon>
        <taxon>Pseudomonadota</taxon>
        <taxon>Alphaproteobacteria</taxon>
        <taxon>Hyphomicrobiales</taxon>
        <taxon>Brucellaceae</taxon>
        <taxon>Daeguia</taxon>
    </lineage>
</organism>
<evidence type="ECO:0000313" key="3">
    <source>
        <dbReference type="EMBL" id="MFC4624690.1"/>
    </source>
</evidence>
<sequence length="225" mass="23304">MKRETGKMDMGRKARAMQIGRMGQIGLMVVALAVAATPVAVSAQEASSGEQVPFGSLKLSSGKDPVKIDADKLEMRDKEGIAIFSGNVSVEQGDALLKSGKMIVYYNKDSQKQGEGASQGGTAGLSASGIDRLDVSGKVYLKSGTQVATGDRGTYDGKSQVLVLEGSKVVLTDGDNVATGCKLTAHMDTGKAFLESCKGAAKKGRVSIIMSPGEKQQNGAAPSKN</sequence>
<dbReference type="InterPro" id="IPR005653">
    <property type="entry name" value="OstA-like_N"/>
</dbReference>
<dbReference type="Pfam" id="PF03968">
    <property type="entry name" value="LptD_N"/>
    <property type="match status" value="1"/>
</dbReference>
<accession>A0ABV9H5C3</accession>